<comment type="caution">
    <text evidence="3">The sequence shown here is derived from an EMBL/GenBank/DDBJ whole genome shotgun (WGS) entry which is preliminary data.</text>
</comment>
<dbReference type="Gene3D" id="3.40.50.1110">
    <property type="entry name" value="SGNH hydrolase"/>
    <property type="match status" value="1"/>
</dbReference>
<evidence type="ECO:0000259" key="2">
    <source>
        <dbReference type="Pfam" id="PF13472"/>
    </source>
</evidence>
<dbReference type="Pfam" id="PF13472">
    <property type="entry name" value="Lipase_GDSL_2"/>
    <property type="match status" value="1"/>
</dbReference>
<dbReference type="RefSeq" id="WP_165180516.1">
    <property type="nucleotide sequence ID" value="NZ_JAAKZI010000003.1"/>
</dbReference>
<dbReference type="CDD" id="cd01823">
    <property type="entry name" value="SEST_like"/>
    <property type="match status" value="1"/>
</dbReference>
<dbReference type="EMBL" id="JAAKZI010000003">
    <property type="protein sequence ID" value="NGN82411.1"/>
    <property type="molecule type" value="Genomic_DNA"/>
</dbReference>
<evidence type="ECO:0000313" key="3">
    <source>
        <dbReference type="EMBL" id="NGN82411.1"/>
    </source>
</evidence>
<dbReference type="Proteomes" id="UP000479226">
    <property type="component" value="Unassembled WGS sequence"/>
</dbReference>
<keyword evidence="3" id="KW-0378">Hydrolase</keyword>
<name>A0ABX0D6X8_9MICC</name>
<gene>
    <name evidence="3" type="ORF">G6N77_02885</name>
</gene>
<dbReference type="SUPFAM" id="SSF52266">
    <property type="entry name" value="SGNH hydrolase"/>
    <property type="match status" value="1"/>
</dbReference>
<dbReference type="InterPro" id="IPR036514">
    <property type="entry name" value="SGNH_hydro_sf"/>
</dbReference>
<evidence type="ECO:0000256" key="1">
    <source>
        <dbReference type="SAM" id="SignalP"/>
    </source>
</evidence>
<dbReference type="InterPro" id="IPR013830">
    <property type="entry name" value="SGNH_hydro"/>
</dbReference>
<reference evidence="3 4" key="1">
    <citation type="submission" date="2020-02" db="EMBL/GenBank/DDBJ databases">
        <title>Genome sequence of the type strain DSM 27180 of Arthrobacter silviterrae.</title>
        <authorList>
            <person name="Gao J."/>
            <person name="Sun J."/>
        </authorList>
    </citation>
    <scope>NUCLEOTIDE SEQUENCE [LARGE SCALE GENOMIC DNA]</scope>
    <source>
        <strain evidence="3 4">DSM 27180</strain>
    </source>
</reference>
<feature type="domain" description="SGNH hydrolase-type esterase" evidence="2">
    <location>
        <begin position="44"/>
        <end position="260"/>
    </location>
</feature>
<feature type="signal peptide" evidence="1">
    <location>
        <begin position="1"/>
        <end position="34"/>
    </location>
</feature>
<accession>A0ABX0D6X8</accession>
<protein>
    <submittedName>
        <fullName evidence="3">SGNH/GDSL hydrolase family protein</fullName>
    </submittedName>
</protein>
<proteinExistence type="predicted"/>
<keyword evidence="4" id="KW-1185">Reference proteome</keyword>
<keyword evidence="1" id="KW-0732">Signal</keyword>
<sequence length="282" mass="28282">MRAHPLKKLAARTATAALFAGGLILGFTGVPALAAPPPAGTYTVLGDSYSAGSGGGQEAAPCMQSPYGYGSDFAAANGLAMANLACYGATIDQVAALQVPLIPSSTRLITLTVGGNDVGAGAVAAACLSGTAGVCAAALAGAQAKLAMLPAQLKALTQDIRSQVPRAQVIYMGYPHLLEPATMAAMQYPAELVAAAAAVNGAVDQLDAVLAQGAQRSGASFVSVTAAFDGHGFPSADSWLVPPFNPYNPFAFHPTAGGYASGYAATLQNVQLNPPLYAGVWR</sequence>
<dbReference type="InterPro" id="IPR037460">
    <property type="entry name" value="SEST-like"/>
</dbReference>
<feature type="chain" id="PRO_5045263627" evidence="1">
    <location>
        <begin position="35"/>
        <end position="282"/>
    </location>
</feature>
<dbReference type="PANTHER" id="PTHR37981">
    <property type="entry name" value="LIPASE 2"/>
    <property type="match status" value="1"/>
</dbReference>
<dbReference type="GO" id="GO:0016787">
    <property type="term" value="F:hydrolase activity"/>
    <property type="evidence" value="ECO:0007669"/>
    <property type="project" value="UniProtKB-KW"/>
</dbReference>
<evidence type="ECO:0000313" key="4">
    <source>
        <dbReference type="Proteomes" id="UP000479226"/>
    </source>
</evidence>
<dbReference type="PANTHER" id="PTHR37981:SF1">
    <property type="entry name" value="SGNH HYDROLASE-TYPE ESTERASE DOMAIN-CONTAINING PROTEIN"/>
    <property type="match status" value="1"/>
</dbReference>
<organism evidence="3 4">
    <name type="scientific">Arthrobacter silviterrae</name>
    <dbReference type="NCBI Taxonomy" id="2026658"/>
    <lineage>
        <taxon>Bacteria</taxon>
        <taxon>Bacillati</taxon>
        <taxon>Actinomycetota</taxon>
        <taxon>Actinomycetes</taxon>
        <taxon>Micrococcales</taxon>
        <taxon>Micrococcaceae</taxon>
        <taxon>Arthrobacter</taxon>
    </lineage>
</organism>